<dbReference type="EMBL" id="CP134880">
    <property type="protein sequence ID" value="WNM28450.1"/>
    <property type="molecule type" value="Genomic_DNA"/>
</dbReference>
<evidence type="ECO:0000313" key="1">
    <source>
        <dbReference type="EMBL" id="WNM28450.1"/>
    </source>
</evidence>
<organism evidence="1">
    <name type="scientific">Demequina capsici</name>
    <dbReference type="NCBI Taxonomy" id="3075620"/>
    <lineage>
        <taxon>Bacteria</taxon>
        <taxon>Bacillati</taxon>
        <taxon>Actinomycetota</taxon>
        <taxon>Actinomycetes</taxon>
        <taxon>Micrococcales</taxon>
        <taxon>Demequinaceae</taxon>
        <taxon>Demequina</taxon>
    </lineage>
</organism>
<proteinExistence type="predicted"/>
<gene>
    <name evidence="1" type="ORF">RN607_05465</name>
</gene>
<accession>A0AA96FF22</accession>
<dbReference type="RefSeq" id="WP_313544871.1">
    <property type="nucleotide sequence ID" value="NZ_CP134880.1"/>
</dbReference>
<dbReference type="Proteomes" id="UP001303408">
    <property type="component" value="Chromosome"/>
</dbReference>
<dbReference type="AlphaFoldDB" id="A0AA96FF22"/>
<sequence>MLFATPDLMLIDHLRNVDTIVAAGGHIPDAWQRIRSRYERVESFTADSAIARLTSVITTDIDEPDDLELGTLIQHARNAAMLGTPVGADVQGSYQNHVYAATHSALAAAYGTVAVENYDAMAKRYDKAADTFTKAWRLSHGNALDPAQIVAEPKAVQQAWLEVPALALEVDAALALLATAARLAGHEVKGNAEHLVTLAAETAWMRLVHVDAAWNTNARGGRWGAILDRKDTKLRAARLSKWEPFDDKPQLMKPVTFALSN</sequence>
<protein>
    <submittedName>
        <fullName evidence="1">Uncharacterized protein</fullName>
    </submittedName>
</protein>
<dbReference type="KEGG" id="dcp:RN607_05465"/>
<reference evidence="1" key="1">
    <citation type="submission" date="2023-09" db="EMBL/GenBank/DDBJ databases">
        <title>Demequina sp. a novel bacteria isolated from Capsicum annuum.</title>
        <authorList>
            <person name="Humaira Z."/>
            <person name="Lee J."/>
            <person name="Cho D."/>
        </authorList>
    </citation>
    <scope>NUCLEOTIDE SEQUENCE</scope>
    <source>
        <strain evidence="1">PMTSA13</strain>
    </source>
</reference>
<name>A0AA96FF22_9MICO</name>